<evidence type="ECO:0000313" key="3">
    <source>
        <dbReference type="EMBL" id="MCJ2187549.1"/>
    </source>
</evidence>
<protein>
    <recommendedName>
        <fullName evidence="5">Beta-barrel assembly machine subunit BamE</fullName>
    </recommendedName>
</protein>
<proteinExistence type="predicted"/>
<name>A0ABT0BR68_9SPHN</name>
<sequence>MQERYRGGAPKRFHAALAACSLALLLAGCGVGGVASTPRPPKGTSAVPPVRQPSRTAPRDPQFQSIPGLEGVIGATQKQLVREFGQPRLDVWEGDARKLQFTGTPCVLDIYLYPTSRSREPLATYVDARRASDGRDVDRAACAAALKQN</sequence>
<dbReference type="Proteomes" id="UP001202281">
    <property type="component" value="Unassembled WGS sequence"/>
</dbReference>
<comment type="caution">
    <text evidence="3">The sequence shown here is derived from an EMBL/GenBank/DDBJ whole genome shotgun (WGS) entry which is preliminary data.</text>
</comment>
<reference evidence="3 4" key="1">
    <citation type="submission" date="2022-04" db="EMBL/GenBank/DDBJ databases">
        <title>Identification of a novel bacterium isolated from mangrove sediments.</title>
        <authorList>
            <person name="Pan X."/>
        </authorList>
    </citation>
    <scope>NUCLEOTIDE SEQUENCE [LARGE SCALE GENOMIC DNA]</scope>
    <source>
        <strain evidence="3 4">B2638</strain>
    </source>
</reference>
<evidence type="ECO:0008006" key="5">
    <source>
        <dbReference type="Google" id="ProtNLM"/>
    </source>
</evidence>
<dbReference type="EMBL" id="JALHLG010000014">
    <property type="protein sequence ID" value="MCJ2187549.1"/>
    <property type="molecule type" value="Genomic_DNA"/>
</dbReference>
<feature type="signal peptide" evidence="2">
    <location>
        <begin position="1"/>
        <end position="35"/>
    </location>
</feature>
<dbReference type="PROSITE" id="PS51257">
    <property type="entry name" value="PROKAR_LIPOPROTEIN"/>
    <property type="match status" value="1"/>
</dbReference>
<evidence type="ECO:0000313" key="4">
    <source>
        <dbReference type="Proteomes" id="UP001202281"/>
    </source>
</evidence>
<evidence type="ECO:0000256" key="2">
    <source>
        <dbReference type="SAM" id="SignalP"/>
    </source>
</evidence>
<feature type="region of interest" description="Disordered" evidence="1">
    <location>
        <begin position="36"/>
        <end position="66"/>
    </location>
</feature>
<organism evidence="3 4">
    <name type="scientific">Novosphingobium beihaiensis</name>
    <dbReference type="NCBI Taxonomy" id="2930389"/>
    <lineage>
        <taxon>Bacteria</taxon>
        <taxon>Pseudomonadati</taxon>
        <taxon>Pseudomonadota</taxon>
        <taxon>Alphaproteobacteria</taxon>
        <taxon>Sphingomonadales</taxon>
        <taxon>Sphingomonadaceae</taxon>
        <taxon>Novosphingobium</taxon>
    </lineage>
</organism>
<gene>
    <name evidence="3" type="ORF">MTR66_12075</name>
</gene>
<feature type="chain" id="PRO_5046860287" description="Beta-barrel assembly machine subunit BamE" evidence="2">
    <location>
        <begin position="36"/>
        <end position="149"/>
    </location>
</feature>
<keyword evidence="4" id="KW-1185">Reference proteome</keyword>
<evidence type="ECO:0000256" key="1">
    <source>
        <dbReference type="SAM" id="MobiDB-lite"/>
    </source>
</evidence>
<keyword evidence="2" id="KW-0732">Signal</keyword>
<dbReference type="RefSeq" id="WP_243921322.1">
    <property type="nucleotide sequence ID" value="NZ_JALHLG010000014.1"/>
</dbReference>
<accession>A0ABT0BR68</accession>